<feature type="region of interest" description="Disordered" evidence="1">
    <location>
        <begin position="171"/>
        <end position="192"/>
    </location>
</feature>
<evidence type="ECO:0000313" key="2">
    <source>
        <dbReference type="EMBL" id="GJT35944.1"/>
    </source>
</evidence>
<sequence>MSNVLYQKYSFKLRVCLAKITIAGTGDGANWNDHFFWVDEFVVPANARFSWFLGSNIVKDRAPAPSEYNVEHVNALIAQASLFLRFPEEFLCWVGISRNYLLNKDTYPRFEYENGEGGSYFPDGARAENERWGLLKEQELKMKGLLSRPRDGQGLSQSMVQGKLEREFAGDASVGDGEDQGFDSVSGQDNVEPTVPVTAHVETEIPGPKRTKKKRVAPNDSRLMVEQGVRRSPLPVPRYYFILHSFTVEEGEDHTDLRDWSFFANCGSLHKGLLVYLSSSASLMPNSADPEVEFSCQEYEVRRIRSLVLVPSISSEKDGSTLSLFTGRSCRSQNKVIVNQVHELETSSTDLREKLKMYEGSLKQLEEFQDNLMRPLKTRLAEIDADFTRCCMRFQESFHPHLLNNIVQWRRWILTHMDATSLWLSGSIFNEYNGGSRNIAFCRL</sequence>
<reference evidence="2" key="2">
    <citation type="submission" date="2022-01" db="EMBL/GenBank/DDBJ databases">
        <authorList>
            <person name="Yamashiro T."/>
            <person name="Shiraishi A."/>
            <person name="Satake H."/>
            <person name="Nakayama K."/>
        </authorList>
    </citation>
    <scope>NUCLEOTIDE SEQUENCE</scope>
</reference>
<protein>
    <submittedName>
        <fullName evidence="2">Uncharacterized protein</fullName>
    </submittedName>
</protein>
<gene>
    <name evidence="2" type="ORF">Tco_0926363</name>
</gene>
<name>A0ABQ5DAI4_9ASTR</name>
<evidence type="ECO:0000313" key="3">
    <source>
        <dbReference type="Proteomes" id="UP001151760"/>
    </source>
</evidence>
<organism evidence="2 3">
    <name type="scientific">Tanacetum coccineum</name>
    <dbReference type="NCBI Taxonomy" id="301880"/>
    <lineage>
        <taxon>Eukaryota</taxon>
        <taxon>Viridiplantae</taxon>
        <taxon>Streptophyta</taxon>
        <taxon>Embryophyta</taxon>
        <taxon>Tracheophyta</taxon>
        <taxon>Spermatophyta</taxon>
        <taxon>Magnoliopsida</taxon>
        <taxon>eudicotyledons</taxon>
        <taxon>Gunneridae</taxon>
        <taxon>Pentapetalae</taxon>
        <taxon>asterids</taxon>
        <taxon>campanulids</taxon>
        <taxon>Asterales</taxon>
        <taxon>Asteraceae</taxon>
        <taxon>Asteroideae</taxon>
        <taxon>Anthemideae</taxon>
        <taxon>Anthemidinae</taxon>
        <taxon>Tanacetum</taxon>
    </lineage>
</organism>
<reference evidence="2" key="1">
    <citation type="journal article" date="2022" name="Int. J. Mol. Sci.">
        <title>Draft Genome of Tanacetum Coccineum: Genomic Comparison of Closely Related Tanacetum-Family Plants.</title>
        <authorList>
            <person name="Yamashiro T."/>
            <person name="Shiraishi A."/>
            <person name="Nakayama K."/>
            <person name="Satake H."/>
        </authorList>
    </citation>
    <scope>NUCLEOTIDE SEQUENCE</scope>
</reference>
<comment type="caution">
    <text evidence="2">The sequence shown here is derived from an EMBL/GenBank/DDBJ whole genome shotgun (WGS) entry which is preliminary data.</text>
</comment>
<accession>A0ABQ5DAI4</accession>
<keyword evidence="3" id="KW-1185">Reference proteome</keyword>
<evidence type="ECO:0000256" key="1">
    <source>
        <dbReference type="SAM" id="MobiDB-lite"/>
    </source>
</evidence>
<dbReference type="Proteomes" id="UP001151760">
    <property type="component" value="Unassembled WGS sequence"/>
</dbReference>
<proteinExistence type="predicted"/>
<dbReference type="EMBL" id="BQNB010015093">
    <property type="protein sequence ID" value="GJT35944.1"/>
    <property type="molecule type" value="Genomic_DNA"/>
</dbReference>